<dbReference type="InterPro" id="IPR007278">
    <property type="entry name" value="DUF397"/>
</dbReference>
<protein>
    <recommendedName>
        <fullName evidence="1">DUF397 domain-containing protein</fullName>
    </recommendedName>
</protein>
<gene>
    <name evidence="2" type="ORF">SAMN04487819_103326</name>
</gene>
<dbReference type="RefSeq" id="WP_092924919.1">
    <property type="nucleotide sequence ID" value="NZ_FOMZ01000003.1"/>
</dbReference>
<organism evidence="2 3">
    <name type="scientific">Actinopolyspora alba</name>
    <dbReference type="NCBI Taxonomy" id="673379"/>
    <lineage>
        <taxon>Bacteria</taxon>
        <taxon>Bacillati</taxon>
        <taxon>Actinomycetota</taxon>
        <taxon>Actinomycetes</taxon>
        <taxon>Actinopolysporales</taxon>
        <taxon>Actinopolysporaceae</taxon>
        <taxon>Actinopolyspora</taxon>
        <taxon>Actinopolyspora alba group</taxon>
    </lineage>
</organism>
<reference evidence="3" key="1">
    <citation type="submission" date="2016-10" db="EMBL/GenBank/DDBJ databases">
        <authorList>
            <person name="Varghese N."/>
            <person name="Submissions S."/>
        </authorList>
    </citation>
    <scope>NUCLEOTIDE SEQUENCE [LARGE SCALE GENOMIC DNA]</scope>
    <source>
        <strain evidence="3">DSM 45004</strain>
    </source>
</reference>
<feature type="domain" description="DUF397" evidence="1">
    <location>
        <begin position="9"/>
        <end position="31"/>
    </location>
</feature>
<keyword evidence="3" id="KW-1185">Reference proteome</keyword>
<dbReference type="EMBL" id="FOMZ01000003">
    <property type="protein sequence ID" value="SFD81608.1"/>
    <property type="molecule type" value="Genomic_DNA"/>
</dbReference>
<evidence type="ECO:0000313" key="2">
    <source>
        <dbReference type="EMBL" id="SFD81608.1"/>
    </source>
</evidence>
<dbReference type="Pfam" id="PF04149">
    <property type="entry name" value="DUF397"/>
    <property type="match status" value="3"/>
</dbReference>
<dbReference type="Proteomes" id="UP000198716">
    <property type="component" value="Unassembled WGS sequence"/>
</dbReference>
<sequence>MISLSQSRLTWIKSSRSADQGACVEVATVPEEMSWRKSSYSGDQGSCVEVATVPARTSWLRSSHSSDQGGNCVEVAYPAGGVAARDSKDPHSGVLVFEHSHWKSFLDAVRREKLEHG</sequence>
<feature type="domain" description="DUF397" evidence="1">
    <location>
        <begin position="34"/>
        <end position="55"/>
    </location>
</feature>
<name>A0A1I1VHW2_9ACTN</name>
<evidence type="ECO:0000259" key="1">
    <source>
        <dbReference type="Pfam" id="PF04149"/>
    </source>
</evidence>
<proteinExistence type="predicted"/>
<evidence type="ECO:0000313" key="3">
    <source>
        <dbReference type="Proteomes" id="UP000198716"/>
    </source>
</evidence>
<feature type="domain" description="DUF397" evidence="1">
    <location>
        <begin position="58"/>
        <end position="110"/>
    </location>
</feature>
<dbReference type="AlphaFoldDB" id="A0A1I1VHW2"/>
<accession>A0A1I1VHW2</accession>